<keyword evidence="3" id="KW-1185">Reference proteome</keyword>
<dbReference type="Proteomes" id="UP000253606">
    <property type="component" value="Chromosome"/>
</dbReference>
<protein>
    <submittedName>
        <fullName evidence="2">Uncharacterized protein</fullName>
    </submittedName>
</protein>
<organism evidence="2 3">
    <name type="scientific">Acidisarcina polymorpha</name>
    <dbReference type="NCBI Taxonomy" id="2211140"/>
    <lineage>
        <taxon>Bacteria</taxon>
        <taxon>Pseudomonadati</taxon>
        <taxon>Acidobacteriota</taxon>
        <taxon>Terriglobia</taxon>
        <taxon>Terriglobales</taxon>
        <taxon>Acidobacteriaceae</taxon>
        <taxon>Acidisarcina</taxon>
    </lineage>
</organism>
<name>A0A2Z5G6X8_9BACT</name>
<gene>
    <name evidence="2" type="ORF">ACPOL_5190</name>
</gene>
<dbReference type="EMBL" id="CP030840">
    <property type="protein sequence ID" value="AXC14444.1"/>
    <property type="molecule type" value="Genomic_DNA"/>
</dbReference>
<keyword evidence="1" id="KW-0732">Signal</keyword>
<proteinExistence type="predicted"/>
<dbReference type="AlphaFoldDB" id="A0A2Z5G6X8"/>
<dbReference type="RefSeq" id="WP_114209219.1">
    <property type="nucleotide sequence ID" value="NZ_CP030840.1"/>
</dbReference>
<evidence type="ECO:0000256" key="1">
    <source>
        <dbReference type="SAM" id="SignalP"/>
    </source>
</evidence>
<sequence>MDRVHLLSALRAQQQRWLGIALIAALAAAFAPAQEASNQVSYQGTLGPARIGLTIIVTPGNTIAGGHYFYAKYLEDIPLNGSFQDGSVILKGQDGGIFTLKLTGNTEKNPPNVNNTTGLAGDWSKDSKSLPVALMLNGQSAVPQSGRWYEMVTDKSDAVFEAKARGFYNAVLAGDKSAAAKYVSFPLRVNQNGKNQMIHSAAELSAQWEKLFTAGYLNTLKKDMPHDMNISNGQAMLGAGDVWFGSKGATALNLP</sequence>
<reference evidence="2 3" key="1">
    <citation type="journal article" date="2018" name="Front. Microbiol.">
        <title>Hydrolytic Capabilities as a Key to Environmental Success: Chitinolytic and Cellulolytic Acidobacteria From Acidic Sub-arctic Soils and Boreal Peatlands.</title>
        <authorList>
            <person name="Belova S.E."/>
            <person name="Ravin N.V."/>
            <person name="Pankratov T.A."/>
            <person name="Rakitin A.L."/>
            <person name="Ivanova A.A."/>
            <person name="Beletsky A.V."/>
            <person name="Mardanov A.V."/>
            <person name="Sinninghe Damste J.S."/>
            <person name="Dedysh S.N."/>
        </authorList>
    </citation>
    <scope>NUCLEOTIDE SEQUENCE [LARGE SCALE GENOMIC DNA]</scope>
    <source>
        <strain evidence="2 3">SBC82</strain>
    </source>
</reference>
<evidence type="ECO:0000313" key="2">
    <source>
        <dbReference type="EMBL" id="AXC14444.1"/>
    </source>
</evidence>
<dbReference type="KEGG" id="abas:ACPOL_5190"/>
<accession>A0A2Z5G6X8</accession>
<feature type="signal peptide" evidence="1">
    <location>
        <begin position="1"/>
        <end position="33"/>
    </location>
</feature>
<evidence type="ECO:0000313" key="3">
    <source>
        <dbReference type="Proteomes" id="UP000253606"/>
    </source>
</evidence>
<dbReference type="OrthoDB" id="116695at2"/>
<feature type="chain" id="PRO_5016358756" evidence="1">
    <location>
        <begin position="34"/>
        <end position="255"/>
    </location>
</feature>